<dbReference type="KEGG" id="lrr:N134_05110"/>
<dbReference type="HOGENOM" id="CLU_2717365_0_0_9"/>
<keyword evidence="1" id="KW-1133">Transmembrane helix</keyword>
<keyword evidence="1" id="KW-0472">Membrane</keyword>
<dbReference type="EMBL" id="CP006603">
    <property type="protein sequence ID" value="AGR65142.1"/>
    <property type="molecule type" value="Genomic_DNA"/>
</dbReference>
<evidence type="ECO:0000313" key="3">
    <source>
        <dbReference type="Proteomes" id="UP000015085"/>
    </source>
</evidence>
<accession>S5NY46</accession>
<name>S5NY46_LIMRT</name>
<dbReference type="Proteomes" id="UP000015085">
    <property type="component" value="Chromosome"/>
</dbReference>
<gene>
    <name evidence="2" type="ORF">N134_05110</name>
</gene>
<evidence type="ECO:0000256" key="1">
    <source>
        <dbReference type="SAM" id="Phobius"/>
    </source>
</evidence>
<protein>
    <submittedName>
        <fullName evidence="2">Uncharacterized protein</fullName>
    </submittedName>
</protein>
<feature type="transmembrane region" description="Helical" evidence="1">
    <location>
        <begin position="42"/>
        <end position="61"/>
    </location>
</feature>
<organism evidence="2 3">
    <name type="scientific">Limosilactobacillus reuteri TD1</name>
    <dbReference type="NCBI Taxonomy" id="1358027"/>
    <lineage>
        <taxon>Bacteria</taxon>
        <taxon>Bacillati</taxon>
        <taxon>Bacillota</taxon>
        <taxon>Bacilli</taxon>
        <taxon>Lactobacillales</taxon>
        <taxon>Lactobacillaceae</taxon>
        <taxon>Limosilactobacillus</taxon>
    </lineage>
</organism>
<reference evidence="2 3" key="1">
    <citation type="journal article" date="2014" name="Genome Announc.">
        <title>Complete Genome Sequences of Lactobacillus johnsonii Strain N6.2 and Lactobacillus reuteri Strain TD1.</title>
        <authorList>
            <person name="Leonard M.T."/>
            <person name="Valladares R.B."/>
            <person name="Ardissone A."/>
            <person name="Gonzalez C.F."/>
            <person name="Lorca G.L."/>
            <person name="Triplett E.W."/>
        </authorList>
    </citation>
    <scope>NUCLEOTIDE SEQUENCE [LARGE SCALE GENOMIC DNA]</scope>
    <source>
        <strain evidence="2 3">TD1</strain>
    </source>
</reference>
<proteinExistence type="predicted"/>
<evidence type="ECO:0000313" key="2">
    <source>
        <dbReference type="EMBL" id="AGR65142.1"/>
    </source>
</evidence>
<dbReference type="AlphaFoldDB" id="S5NY46"/>
<sequence>MMDAIFSVFSEWIDSNQLICSLIKTSPREMLNDEIERKKTRIIVLIIKSIILYLHLTNLISQNGNRKKEMMI</sequence>
<keyword evidence="1" id="KW-0812">Transmembrane</keyword>